<keyword evidence="3" id="KW-0489">Methyltransferase</keyword>
<evidence type="ECO:0000313" key="3">
    <source>
        <dbReference type="EMBL" id="GHE38713.1"/>
    </source>
</evidence>
<accession>A0A919DDH8</accession>
<organism evidence="3 4">
    <name type="scientific">Streptomyces capitiformicae</name>
    <dbReference type="NCBI Taxonomy" id="2014920"/>
    <lineage>
        <taxon>Bacteria</taxon>
        <taxon>Bacillati</taxon>
        <taxon>Actinomycetota</taxon>
        <taxon>Actinomycetes</taxon>
        <taxon>Kitasatosporales</taxon>
        <taxon>Streptomycetaceae</taxon>
        <taxon>Streptomyces</taxon>
    </lineage>
</organism>
<dbReference type="GO" id="GO:0008168">
    <property type="term" value="F:methyltransferase activity"/>
    <property type="evidence" value="ECO:0007669"/>
    <property type="project" value="UniProtKB-KW"/>
</dbReference>
<dbReference type="InterPro" id="IPR041698">
    <property type="entry name" value="Methyltransf_25"/>
</dbReference>
<name>A0A919DDH8_9ACTN</name>
<keyword evidence="4" id="KW-1185">Reference proteome</keyword>
<dbReference type="Gene3D" id="3.40.50.150">
    <property type="entry name" value="Vaccinia Virus protein VP39"/>
    <property type="match status" value="1"/>
</dbReference>
<evidence type="ECO:0000256" key="1">
    <source>
        <dbReference type="SAM" id="MobiDB-lite"/>
    </source>
</evidence>
<dbReference type="RefSeq" id="WP_189785341.1">
    <property type="nucleotide sequence ID" value="NZ_BNAT01000022.1"/>
</dbReference>
<proteinExistence type="predicted"/>
<reference evidence="3" key="2">
    <citation type="submission" date="2020-09" db="EMBL/GenBank/DDBJ databases">
        <authorList>
            <person name="Sun Q."/>
            <person name="Zhou Y."/>
        </authorList>
    </citation>
    <scope>NUCLEOTIDE SEQUENCE</scope>
    <source>
        <strain evidence="3">CGMCC 4.7403</strain>
    </source>
</reference>
<evidence type="ECO:0000259" key="2">
    <source>
        <dbReference type="Pfam" id="PF13649"/>
    </source>
</evidence>
<protein>
    <submittedName>
        <fullName evidence="3">Methyltransferase</fullName>
    </submittedName>
</protein>
<dbReference type="EMBL" id="BNAT01000022">
    <property type="protein sequence ID" value="GHE38713.1"/>
    <property type="molecule type" value="Genomic_DNA"/>
</dbReference>
<dbReference type="SUPFAM" id="SSF53335">
    <property type="entry name" value="S-adenosyl-L-methionine-dependent methyltransferases"/>
    <property type="match status" value="1"/>
</dbReference>
<feature type="compositionally biased region" description="Basic and acidic residues" evidence="1">
    <location>
        <begin position="1"/>
        <end position="25"/>
    </location>
</feature>
<dbReference type="GO" id="GO:0032259">
    <property type="term" value="P:methylation"/>
    <property type="evidence" value="ECO:0007669"/>
    <property type="project" value="UniProtKB-KW"/>
</dbReference>
<sequence length="284" mass="31650">MRETGYREQEHREQEHREQEHREQGYGDDGYAEVDDPDGYFGEAIAAHYDDTSDEMFSPEAIDPAVELIAGLAEEHGSPGTPRALEFGIGTGRIALPLAGRGVPVHGIDMSRAMVERLRAKPGGADIGVTIGDFATTRVDGDFTVAYLVFNTINNLTTQDAQVDCFRNAAAHLVPGGCFVIEVGVPDLRRLPPGQNAVPYHVGPDRLGLDTYDVATQGMRSHHVWVVDGRTEYWSLPFRYVWPAELDLMARLAGMRLRDRWADWNREPFTSESTKHVSVWEKVT</sequence>
<evidence type="ECO:0000313" key="4">
    <source>
        <dbReference type="Proteomes" id="UP000603227"/>
    </source>
</evidence>
<dbReference type="AlphaFoldDB" id="A0A919DDH8"/>
<dbReference type="Pfam" id="PF13649">
    <property type="entry name" value="Methyltransf_25"/>
    <property type="match status" value="1"/>
</dbReference>
<reference evidence="3" key="1">
    <citation type="journal article" date="2014" name="Int. J. Syst. Evol. Microbiol.">
        <title>Complete genome sequence of Corynebacterium casei LMG S-19264T (=DSM 44701T), isolated from a smear-ripened cheese.</title>
        <authorList>
            <consortium name="US DOE Joint Genome Institute (JGI-PGF)"/>
            <person name="Walter F."/>
            <person name="Albersmeier A."/>
            <person name="Kalinowski J."/>
            <person name="Ruckert C."/>
        </authorList>
    </citation>
    <scope>NUCLEOTIDE SEQUENCE</scope>
    <source>
        <strain evidence="3">CGMCC 4.7403</strain>
    </source>
</reference>
<feature type="region of interest" description="Disordered" evidence="1">
    <location>
        <begin position="1"/>
        <end position="35"/>
    </location>
</feature>
<gene>
    <name evidence="3" type="ORF">GCM10017771_57500</name>
</gene>
<comment type="caution">
    <text evidence="3">The sequence shown here is derived from an EMBL/GenBank/DDBJ whole genome shotgun (WGS) entry which is preliminary data.</text>
</comment>
<dbReference type="InterPro" id="IPR029063">
    <property type="entry name" value="SAM-dependent_MTases_sf"/>
</dbReference>
<feature type="domain" description="Methyltransferase" evidence="2">
    <location>
        <begin position="85"/>
        <end position="177"/>
    </location>
</feature>
<keyword evidence="3" id="KW-0808">Transferase</keyword>
<dbReference type="Proteomes" id="UP000603227">
    <property type="component" value="Unassembled WGS sequence"/>
</dbReference>